<dbReference type="InterPro" id="IPR017896">
    <property type="entry name" value="4Fe4S_Fe-S-bd"/>
</dbReference>
<dbReference type="Gene3D" id="3.20.20.100">
    <property type="entry name" value="NADP-dependent oxidoreductase domain"/>
    <property type="match status" value="1"/>
</dbReference>
<protein>
    <submittedName>
        <fullName evidence="2">Putative oxidoreductase</fullName>
    </submittedName>
</protein>
<sequence>MNSFENNLGVKMLYRELGKTGEKVSILGFGAMRFPIIENKPNVIDEKEASKMLKYGIDNGINIIDTAYSYHTLDFNEPGESEPFLGDFLSTGYREKVLISTKLPTWIVEKKEDMDIFLNQQLDRLKTDSIDIYLLHSLKEDYWKNLTNLDVFEFMDDALADGRIKHIGFSFHDELDLLLEILDSYEWEVVLTQMNYLDEGYQSGINGVQYLSSINMGNMIMEPLRGGKLVENIPQDVQKIWDSAKVKRSPLEWAFKYLWDMEGISTVFSGMSNLEQVKENISIANQSYPNTLTNEEKKLIKEVARAYRDKKDVECTQCNYCMPCPEKVDIPTCFKEYNIAKMLDDPEASSMQYFSLLDEENYASSCTECGDCVSMCPQMINIPKELEKVKKLFGR</sequence>
<evidence type="ECO:0000259" key="1">
    <source>
        <dbReference type="PROSITE" id="PS51379"/>
    </source>
</evidence>
<dbReference type="GO" id="GO:0016491">
    <property type="term" value="F:oxidoreductase activity"/>
    <property type="evidence" value="ECO:0007669"/>
    <property type="project" value="UniProtKB-ARBA"/>
</dbReference>
<dbReference type="Pfam" id="PF13187">
    <property type="entry name" value="Fer4_9"/>
    <property type="match status" value="1"/>
</dbReference>
<dbReference type="SUPFAM" id="SSF51430">
    <property type="entry name" value="NAD(P)-linked oxidoreductase"/>
    <property type="match status" value="1"/>
</dbReference>
<dbReference type="InterPro" id="IPR017900">
    <property type="entry name" value="4Fe4S_Fe_S_CS"/>
</dbReference>
<proteinExistence type="predicted"/>
<dbReference type="GO" id="GO:0051536">
    <property type="term" value="F:iron-sulfur cluster binding"/>
    <property type="evidence" value="ECO:0007669"/>
    <property type="project" value="InterPro"/>
</dbReference>
<feature type="domain" description="4Fe-4S ferredoxin-type" evidence="1">
    <location>
        <begin position="356"/>
        <end position="385"/>
    </location>
</feature>
<dbReference type="PROSITE" id="PS51379">
    <property type="entry name" value="4FE4S_FER_2"/>
    <property type="match status" value="1"/>
</dbReference>
<dbReference type="InterPro" id="IPR053135">
    <property type="entry name" value="AKR2_Oxidoreductase"/>
</dbReference>
<organism evidence="2 3">
    <name type="scientific">Methanobrevibacter arboriphilus JCM 13429 = DSM 1125</name>
    <dbReference type="NCBI Taxonomy" id="1300164"/>
    <lineage>
        <taxon>Archaea</taxon>
        <taxon>Methanobacteriati</taxon>
        <taxon>Methanobacteriota</taxon>
        <taxon>Methanomada group</taxon>
        <taxon>Methanobacteria</taxon>
        <taxon>Methanobacteriales</taxon>
        <taxon>Methanobacteriaceae</taxon>
        <taxon>Methanobrevibacter</taxon>
    </lineage>
</organism>
<dbReference type="AlphaFoldDB" id="A0A1V6N4H2"/>
<dbReference type="InterPro" id="IPR023210">
    <property type="entry name" value="NADP_OxRdtase_dom"/>
</dbReference>
<evidence type="ECO:0000313" key="2">
    <source>
        <dbReference type="EMBL" id="OQD59522.1"/>
    </source>
</evidence>
<dbReference type="Pfam" id="PF00248">
    <property type="entry name" value="Aldo_ket_red"/>
    <property type="match status" value="1"/>
</dbReference>
<dbReference type="CDD" id="cd19096">
    <property type="entry name" value="AKR_Fe-S_oxidoreductase"/>
    <property type="match status" value="1"/>
</dbReference>
<dbReference type="SUPFAM" id="SSF46548">
    <property type="entry name" value="alpha-helical ferredoxin"/>
    <property type="match status" value="1"/>
</dbReference>
<name>A0A1V6N4H2_METAZ</name>
<dbReference type="Gene3D" id="1.10.1060.10">
    <property type="entry name" value="Alpha-helical ferredoxin"/>
    <property type="match status" value="1"/>
</dbReference>
<reference evidence="2 3" key="1">
    <citation type="submission" date="2014-12" db="EMBL/GenBank/DDBJ databases">
        <title>Genome sequence of Methanobrevibacter arboriphilicus DH1, DSM1125.</title>
        <authorList>
            <person name="Poehlein A."/>
            <person name="Thauer R.K."/>
            <person name="Seedorf H."/>
            <person name="Daniel R."/>
        </authorList>
    </citation>
    <scope>NUCLEOTIDE SEQUENCE [LARGE SCALE GENOMIC DNA]</scope>
    <source>
        <strain evidence="2 3">DH1</strain>
    </source>
</reference>
<dbReference type="InterPro" id="IPR036812">
    <property type="entry name" value="NAD(P)_OxRdtase_dom_sf"/>
</dbReference>
<dbReference type="PANTHER" id="PTHR43312:SF2">
    <property type="entry name" value="OXIDOREDUCTASE"/>
    <property type="match status" value="1"/>
</dbReference>
<dbReference type="PANTHER" id="PTHR43312">
    <property type="entry name" value="D-THREO-ALDOSE 1-DEHYDROGENASE"/>
    <property type="match status" value="1"/>
</dbReference>
<accession>A0A1V6N4H2</accession>
<dbReference type="PROSITE" id="PS00198">
    <property type="entry name" value="4FE4S_FER_1"/>
    <property type="match status" value="1"/>
</dbReference>
<keyword evidence="3" id="KW-1185">Reference proteome</keyword>
<gene>
    <name evidence="2" type="ORF">MBBAR_3c01780</name>
</gene>
<comment type="caution">
    <text evidence="2">The sequence shown here is derived from an EMBL/GenBank/DDBJ whole genome shotgun (WGS) entry which is preliminary data.</text>
</comment>
<evidence type="ECO:0000313" key="3">
    <source>
        <dbReference type="Proteomes" id="UP000191661"/>
    </source>
</evidence>
<dbReference type="InterPro" id="IPR009051">
    <property type="entry name" value="Helical_ferredxn"/>
</dbReference>
<dbReference type="Proteomes" id="UP000191661">
    <property type="component" value="Unassembled WGS sequence"/>
</dbReference>
<dbReference type="EMBL" id="JXMW01000003">
    <property type="protein sequence ID" value="OQD59522.1"/>
    <property type="molecule type" value="Genomic_DNA"/>
</dbReference>